<organism evidence="1">
    <name type="scientific">uncultured Acetobacteraceae bacterium</name>
    <dbReference type="NCBI Taxonomy" id="169975"/>
    <lineage>
        <taxon>Bacteria</taxon>
        <taxon>Pseudomonadati</taxon>
        <taxon>Pseudomonadota</taxon>
        <taxon>Alphaproteobacteria</taxon>
        <taxon>Acetobacterales</taxon>
        <taxon>Acetobacteraceae</taxon>
        <taxon>environmental samples</taxon>
    </lineage>
</organism>
<dbReference type="EMBL" id="CADCTL010000104">
    <property type="protein sequence ID" value="CAA9238388.1"/>
    <property type="molecule type" value="Genomic_DNA"/>
</dbReference>
<gene>
    <name evidence="1" type="ORF">AVDCRST_MAG04-1478</name>
</gene>
<name>A0A6J4HZV2_9PROT</name>
<proteinExistence type="predicted"/>
<reference evidence="1" key="1">
    <citation type="submission" date="2020-02" db="EMBL/GenBank/DDBJ databases">
        <authorList>
            <person name="Meier V. D."/>
        </authorList>
    </citation>
    <scope>NUCLEOTIDE SEQUENCE</scope>
    <source>
        <strain evidence="1">AVDCRST_MAG04</strain>
    </source>
</reference>
<sequence length="194" mass="20506">MPFAVGDFVREKGFITRLIGVINRPASYLEGALGFRAGRLKQGWMLLALKEAVAPEEFAFAGYSQSSGGETVARTPSGAELRTRIDAVARAESTDADARLGTGYGLLKRQVADSFALSGPERIVKVVPHMPHMSAMPPDEQYPPGAGLPQWVLLKPKLFVVAAVVGSGEQHAGGGGGDFPVSAFWVDPALAKTV</sequence>
<accession>A0A6J4HZV2</accession>
<dbReference type="AlphaFoldDB" id="A0A6J4HZV2"/>
<evidence type="ECO:0000313" key="1">
    <source>
        <dbReference type="EMBL" id="CAA9238388.1"/>
    </source>
</evidence>
<protein>
    <submittedName>
        <fullName evidence="1">Uncharacterized protein</fullName>
    </submittedName>
</protein>